<gene>
    <name evidence="10" type="primary">MRPL38-L</name>
    <name evidence="10" type="ORF">Hamer_G018382</name>
</gene>
<keyword evidence="11" id="KW-1185">Reference proteome</keyword>
<dbReference type="InterPro" id="IPR036610">
    <property type="entry name" value="PEBP-like_sf"/>
</dbReference>
<protein>
    <recommendedName>
        <fullName evidence="8">Large ribosomal subunit protein mL38</fullName>
    </recommendedName>
    <alternativeName>
        <fullName evidence="9">39S ribosomal protein L38, mitochondrial</fullName>
    </alternativeName>
</protein>
<dbReference type="InterPro" id="IPR035810">
    <property type="entry name" value="PEBP_euk"/>
</dbReference>
<dbReference type="Proteomes" id="UP000747542">
    <property type="component" value="Unassembled WGS sequence"/>
</dbReference>
<feature type="non-terminal residue" evidence="10">
    <location>
        <position position="325"/>
    </location>
</feature>
<keyword evidence="6" id="KW-0687">Ribonucleoprotein</keyword>
<evidence type="ECO:0000256" key="9">
    <source>
        <dbReference type="ARBA" id="ARBA00041206"/>
    </source>
</evidence>
<dbReference type="SUPFAM" id="SSF49777">
    <property type="entry name" value="PEBP-like"/>
    <property type="match status" value="1"/>
</dbReference>
<dbReference type="InterPro" id="IPR008914">
    <property type="entry name" value="PEBP"/>
</dbReference>
<evidence type="ECO:0000256" key="3">
    <source>
        <dbReference type="ARBA" id="ARBA00022980"/>
    </source>
</evidence>
<dbReference type="PANTHER" id="PTHR11362">
    <property type="entry name" value="PHOSPHATIDYLETHANOLAMINE-BINDING PROTEIN"/>
    <property type="match status" value="1"/>
</dbReference>
<keyword evidence="4" id="KW-0175">Coiled coil</keyword>
<evidence type="ECO:0000256" key="2">
    <source>
        <dbReference type="ARBA" id="ARBA00022946"/>
    </source>
</evidence>
<evidence type="ECO:0000313" key="11">
    <source>
        <dbReference type="Proteomes" id="UP000747542"/>
    </source>
</evidence>
<dbReference type="GO" id="GO:0005743">
    <property type="term" value="C:mitochondrial inner membrane"/>
    <property type="evidence" value="ECO:0007669"/>
    <property type="project" value="UniProtKB-ARBA"/>
</dbReference>
<keyword evidence="2" id="KW-0809">Transit peptide</keyword>
<comment type="caution">
    <text evidence="10">The sequence shown here is derived from an EMBL/GenBank/DDBJ whole genome shotgun (WGS) entry which is preliminary data.</text>
</comment>
<evidence type="ECO:0000256" key="5">
    <source>
        <dbReference type="ARBA" id="ARBA00023128"/>
    </source>
</evidence>
<dbReference type="PANTHER" id="PTHR11362:SF133">
    <property type="entry name" value="LARGE RIBOSOMAL SUBUNIT PROTEIN ML38"/>
    <property type="match status" value="1"/>
</dbReference>
<dbReference type="Pfam" id="PF01161">
    <property type="entry name" value="PBP"/>
    <property type="match status" value="1"/>
</dbReference>
<dbReference type="CDD" id="cd00866">
    <property type="entry name" value="PEBP_euk"/>
    <property type="match status" value="1"/>
</dbReference>
<dbReference type="EMBL" id="JAHLQT010021080">
    <property type="protein sequence ID" value="KAG7167955.1"/>
    <property type="molecule type" value="Genomic_DNA"/>
</dbReference>
<keyword evidence="5" id="KW-0496">Mitochondrion</keyword>
<evidence type="ECO:0000256" key="1">
    <source>
        <dbReference type="ARBA" id="ARBA00004173"/>
    </source>
</evidence>
<evidence type="ECO:0000256" key="8">
    <source>
        <dbReference type="ARBA" id="ARBA00039444"/>
    </source>
</evidence>
<dbReference type="AlphaFoldDB" id="A0A8J5K0K5"/>
<organism evidence="10 11">
    <name type="scientific">Homarus americanus</name>
    <name type="common">American lobster</name>
    <dbReference type="NCBI Taxonomy" id="6706"/>
    <lineage>
        <taxon>Eukaryota</taxon>
        <taxon>Metazoa</taxon>
        <taxon>Ecdysozoa</taxon>
        <taxon>Arthropoda</taxon>
        <taxon>Crustacea</taxon>
        <taxon>Multicrustacea</taxon>
        <taxon>Malacostraca</taxon>
        <taxon>Eumalacostraca</taxon>
        <taxon>Eucarida</taxon>
        <taxon>Decapoda</taxon>
        <taxon>Pleocyemata</taxon>
        <taxon>Astacidea</taxon>
        <taxon>Nephropoidea</taxon>
        <taxon>Nephropidae</taxon>
        <taxon>Homarus</taxon>
    </lineage>
</organism>
<reference evidence="10" key="1">
    <citation type="journal article" date="2021" name="Sci. Adv.">
        <title>The American lobster genome reveals insights on longevity, neural, and immune adaptations.</title>
        <authorList>
            <person name="Polinski J.M."/>
            <person name="Zimin A.V."/>
            <person name="Clark K.F."/>
            <person name="Kohn A.B."/>
            <person name="Sadowski N."/>
            <person name="Timp W."/>
            <person name="Ptitsyn A."/>
            <person name="Khanna P."/>
            <person name="Romanova D.Y."/>
            <person name="Williams P."/>
            <person name="Greenwood S.J."/>
            <person name="Moroz L.L."/>
            <person name="Walt D.R."/>
            <person name="Bodnar A.G."/>
        </authorList>
    </citation>
    <scope>NUCLEOTIDE SEQUENCE</scope>
    <source>
        <strain evidence="10">GMGI-L3</strain>
    </source>
</reference>
<proteinExistence type="inferred from homology"/>
<dbReference type="GO" id="GO:0005762">
    <property type="term" value="C:mitochondrial large ribosomal subunit"/>
    <property type="evidence" value="ECO:0007669"/>
    <property type="project" value="TreeGrafter"/>
</dbReference>
<name>A0A8J5K0K5_HOMAM</name>
<comment type="similarity">
    <text evidence="7">Belongs to the phosphatidylethanolamine-binding protein family. Mitochondrion-specific ribosomal protein mL38 subfamily.</text>
</comment>
<accession>A0A8J5K0K5</accession>
<evidence type="ECO:0000256" key="6">
    <source>
        <dbReference type="ARBA" id="ARBA00023274"/>
    </source>
</evidence>
<evidence type="ECO:0000256" key="7">
    <source>
        <dbReference type="ARBA" id="ARBA00038016"/>
    </source>
</evidence>
<keyword evidence="3 10" id="KW-0689">Ribosomal protein</keyword>
<evidence type="ECO:0000256" key="4">
    <source>
        <dbReference type="ARBA" id="ARBA00023054"/>
    </source>
</evidence>
<dbReference type="Gene3D" id="3.90.280.10">
    <property type="entry name" value="PEBP-like"/>
    <property type="match status" value="1"/>
</dbReference>
<dbReference type="FunFam" id="3.90.280.10:FF:000002">
    <property type="entry name" value="39S ribosomal protein L38, mitochondrial"/>
    <property type="match status" value="1"/>
</dbReference>
<sequence>MTRLLLTSHKTPLFQPFRSVWQNKIKVNVYPSLRERLEELDQTRDDPGLYAPVNIGFTRPKPSRREQLHTRLQHRKSLKENESLQQRSRRGDQFLCLTLAEHYGIFRDLYGSAYFVPYVALGITYDLDDHTVSPVHRGNTIKPGEAAREPSVQFRSEPGDLWTLILSNPDGNLLDNEAECLHWFIGNIQGNDLTSGDVVCNYLQPFPPRGTGYHRLVFVLYKQERHIDYSRYTREQPCVSLKDRSFSTSTFYREQQDHLTPAGLSWYQTDWDSSLTHFFHHTLRLNPLEPEPPVVPFPAAQPIHRDLSSWERRDLKRQRLGVGKY</sequence>
<comment type="subcellular location">
    <subcellularLocation>
        <location evidence="1">Mitochondrion</location>
    </subcellularLocation>
</comment>
<evidence type="ECO:0000313" key="10">
    <source>
        <dbReference type="EMBL" id="KAG7167955.1"/>
    </source>
</evidence>